<dbReference type="PROSITE" id="PS50930">
    <property type="entry name" value="HTH_LYTTR"/>
    <property type="match status" value="1"/>
</dbReference>
<evidence type="ECO:0000313" key="7">
    <source>
        <dbReference type="Proteomes" id="UP000736583"/>
    </source>
</evidence>
<keyword evidence="2" id="KW-0805">Transcription regulation</keyword>
<dbReference type="RefSeq" id="WP_216458001.1">
    <property type="nucleotide sequence ID" value="NZ_JAHLQL010000008.1"/>
</dbReference>
<feature type="domain" description="HTH LytTR-type" evidence="5">
    <location>
        <begin position="42"/>
        <end position="146"/>
    </location>
</feature>
<organism evidence="6 7">
    <name type="scientific">Clostridium simiarum</name>
    <dbReference type="NCBI Taxonomy" id="2841506"/>
    <lineage>
        <taxon>Bacteria</taxon>
        <taxon>Bacillati</taxon>
        <taxon>Bacillota</taxon>
        <taxon>Clostridia</taxon>
        <taxon>Eubacteriales</taxon>
        <taxon>Clostridiaceae</taxon>
        <taxon>Clostridium</taxon>
    </lineage>
</organism>
<dbReference type="Pfam" id="PF04397">
    <property type="entry name" value="LytTR"/>
    <property type="match status" value="1"/>
</dbReference>
<evidence type="ECO:0000313" key="6">
    <source>
        <dbReference type="EMBL" id="MBU5593341.1"/>
    </source>
</evidence>
<dbReference type="PANTHER" id="PTHR37299:SF2">
    <property type="entry name" value="HTH LYTTR-TYPE DOMAIN-CONTAINING PROTEIN"/>
    <property type="match status" value="1"/>
</dbReference>
<dbReference type="SMART" id="SM00850">
    <property type="entry name" value="LytTR"/>
    <property type="match status" value="1"/>
</dbReference>
<dbReference type="InterPro" id="IPR046947">
    <property type="entry name" value="LytR-like"/>
</dbReference>
<protein>
    <submittedName>
        <fullName evidence="6">LytTR family transcriptional regulator</fullName>
    </submittedName>
</protein>
<evidence type="ECO:0000256" key="2">
    <source>
        <dbReference type="ARBA" id="ARBA00023015"/>
    </source>
</evidence>
<comment type="caution">
    <text evidence="6">The sequence shown here is derived from an EMBL/GenBank/DDBJ whole genome shotgun (WGS) entry which is preliminary data.</text>
</comment>
<dbReference type="InterPro" id="IPR007492">
    <property type="entry name" value="LytTR_DNA-bd_dom"/>
</dbReference>
<evidence type="ECO:0000256" key="3">
    <source>
        <dbReference type="ARBA" id="ARBA00023125"/>
    </source>
</evidence>
<keyword evidence="1" id="KW-0963">Cytoplasm</keyword>
<dbReference type="Proteomes" id="UP000736583">
    <property type="component" value="Unassembled WGS sequence"/>
</dbReference>
<evidence type="ECO:0000256" key="4">
    <source>
        <dbReference type="ARBA" id="ARBA00023163"/>
    </source>
</evidence>
<name>A0ABS6F494_9CLOT</name>
<keyword evidence="4" id="KW-0804">Transcription</keyword>
<keyword evidence="3" id="KW-0238">DNA-binding</keyword>
<reference evidence="6 7" key="1">
    <citation type="submission" date="2021-06" db="EMBL/GenBank/DDBJ databases">
        <authorList>
            <person name="Sun Q."/>
            <person name="Li D."/>
        </authorList>
    </citation>
    <scope>NUCLEOTIDE SEQUENCE [LARGE SCALE GENOMIC DNA]</scope>
    <source>
        <strain evidence="6 7">MSJ-4</strain>
    </source>
</reference>
<evidence type="ECO:0000256" key="1">
    <source>
        <dbReference type="ARBA" id="ARBA00022490"/>
    </source>
</evidence>
<dbReference type="PANTHER" id="PTHR37299">
    <property type="entry name" value="TRANSCRIPTIONAL REGULATOR-RELATED"/>
    <property type="match status" value="1"/>
</dbReference>
<gene>
    <name evidence="6" type="ORF">KQI89_16445</name>
</gene>
<sequence>MQIEVSIDQSCKEPKIIILTDKITDEINEIIKRLSEINPDSMTALSEKGVEILEYKDVIRFYSENKKVFVETLKGKYIVRSRLYELEEKLDNKRFVRISNSEIVNIKKIRSMDTSITGTICVVLQGDIKTYSSRRYVRKIKQLFGI</sequence>
<keyword evidence="7" id="KW-1185">Reference proteome</keyword>
<evidence type="ECO:0000259" key="5">
    <source>
        <dbReference type="PROSITE" id="PS50930"/>
    </source>
</evidence>
<accession>A0ABS6F494</accession>
<dbReference type="EMBL" id="JAHLQL010000008">
    <property type="protein sequence ID" value="MBU5593341.1"/>
    <property type="molecule type" value="Genomic_DNA"/>
</dbReference>
<proteinExistence type="predicted"/>